<evidence type="ECO:0000313" key="9">
    <source>
        <dbReference type="Proteomes" id="UP001153709"/>
    </source>
</evidence>
<dbReference type="PROSITE" id="PS50950">
    <property type="entry name" value="ZF_THAP"/>
    <property type="match status" value="1"/>
</dbReference>
<feature type="region of interest" description="Disordered" evidence="6">
    <location>
        <begin position="96"/>
        <end position="121"/>
    </location>
</feature>
<evidence type="ECO:0000256" key="6">
    <source>
        <dbReference type="SAM" id="MobiDB-lite"/>
    </source>
</evidence>
<evidence type="ECO:0000256" key="2">
    <source>
        <dbReference type="ARBA" id="ARBA00022771"/>
    </source>
</evidence>
<dbReference type="GO" id="GO:0008270">
    <property type="term" value="F:zinc ion binding"/>
    <property type="evidence" value="ECO:0007669"/>
    <property type="project" value="UniProtKB-KW"/>
</dbReference>
<evidence type="ECO:0000256" key="4">
    <source>
        <dbReference type="ARBA" id="ARBA00023125"/>
    </source>
</evidence>
<evidence type="ECO:0000256" key="3">
    <source>
        <dbReference type="ARBA" id="ARBA00022833"/>
    </source>
</evidence>
<reference evidence="8" key="1">
    <citation type="submission" date="2022-01" db="EMBL/GenBank/DDBJ databases">
        <authorList>
            <person name="King R."/>
        </authorList>
    </citation>
    <scope>NUCLEOTIDE SEQUENCE</scope>
</reference>
<keyword evidence="4 5" id="KW-0238">DNA-binding</keyword>
<keyword evidence="9" id="KW-1185">Reference proteome</keyword>
<evidence type="ECO:0000313" key="8">
    <source>
        <dbReference type="EMBL" id="CAG9839123.1"/>
    </source>
</evidence>
<organism evidence="8 9">
    <name type="scientific">Diabrotica balteata</name>
    <name type="common">Banded cucumber beetle</name>
    <dbReference type="NCBI Taxonomy" id="107213"/>
    <lineage>
        <taxon>Eukaryota</taxon>
        <taxon>Metazoa</taxon>
        <taxon>Ecdysozoa</taxon>
        <taxon>Arthropoda</taxon>
        <taxon>Hexapoda</taxon>
        <taxon>Insecta</taxon>
        <taxon>Pterygota</taxon>
        <taxon>Neoptera</taxon>
        <taxon>Endopterygota</taxon>
        <taxon>Coleoptera</taxon>
        <taxon>Polyphaga</taxon>
        <taxon>Cucujiformia</taxon>
        <taxon>Chrysomeloidea</taxon>
        <taxon>Chrysomelidae</taxon>
        <taxon>Galerucinae</taxon>
        <taxon>Diabroticina</taxon>
        <taxon>Diabroticites</taxon>
        <taxon>Diabrotica</taxon>
    </lineage>
</organism>
<evidence type="ECO:0000256" key="1">
    <source>
        <dbReference type="ARBA" id="ARBA00022723"/>
    </source>
</evidence>
<dbReference type="OrthoDB" id="7683421at2759"/>
<evidence type="ECO:0000256" key="5">
    <source>
        <dbReference type="PROSITE-ProRule" id="PRU00309"/>
    </source>
</evidence>
<proteinExistence type="predicted"/>
<dbReference type="InterPro" id="IPR006612">
    <property type="entry name" value="THAP_Znf"/>
</dbReference>
<feature type="domain" description="THAP-type" evidence="7">
    <location>
        <begin position="1"/>
        <end position="72"/>
    </location>
</feature>
<feature type="compositionally biased region" description="Polar residues" evidence="6">
    <location>
        <begin position="109"/>
        <end position="121"/>
    </location>
</feature>
<dbReference type="EMBL" id="OU898283">
    <property type="protein sequence ID" value="CAG9839123.1"/>
    <property type="molecule type" value="Genomic_DNA"/>
</dbReference>
<dbReference type="Proteomes" id="UP001153709">
    <property type="component" value="Chromosome 8"/>
</dbReference>
<protein>
    <recommendedName>
        <fullName evidence="7">THAP-type domain-containing protein</fullName>
    </recommendedName>
</protein>
<keyword evidence="1" id="KW-0479">Metal-binding</keyword>
<evidence type="ECO:0000259" key="7">
    <source>
        <dbReference type="PROSITE" id="PS50950"/>
    </source>
</evidence>
<sequence length="146" mass="16428">MEFTGFVKSYIKLIHIEEAVRARNWAMLCQREDLLKKTNLNLSRLCSVHFETTMFSNKTRSRLCKNAVPSLFPSIEDSPNQHSNIDQVSQLDVGRQIKQSGCHPENEEGPSTSTSGNITSDKISFGPDVNMLFLSSDEYIPETSVS</sequence>
<dbReference type="GO" id="GO:0003677">
    <property type="term" value="F:DNA binding"/>
    <property type="evidence" value="ECO:0007669"/>
    <property type="project" value="UniProtKB-UniRule"/>
</dbReference>
<dbReference type="AlphaFoldDB" id="A0A9N9XJM0"/>
<dbReference type="SMART" id="SM00692">
    <property type="entry name" value="DM3"/>
    <property type="match status" value="1"/>
</dbReference>
<keyword evidence="3" id="KW-0862">Zinc</keyword>
<dbReference type="SUPFAM" id="SSF57716">
    <property type="entry name" value="Glucocorticoid receptor-like (DNA-binding domain)"/>
    <property type="match status" value="1"/>
</dbReference>
<gene>
    <name evidence="8" type="ORF">DIABBA_LOCUS11924</name>
</gene>
<dbReference type="Pfam" id="PF05485">
    <property type="entry name" value="THAP"/>
    <property type="match status" value="1"/>
</dbReference>
<accession>A0A9N9XJM0</accession>
<name>A0A9N9XJM0_DIABA</name>
<keyword evidence="2 5" id="KW-0863">Zinc-finger</keyword>